<evidence type="ECO:0000313" key="5">
    <source>
        <dbReference type="EMBL" id="CDJ42947.1"/>
    </source>
</evidence>
<dbReference type="InterPro" id="IPR029055">
    <property type="entry name" value="Ntn_hydrolases_N"/>
</dbReference>
<dbReference type="Proteomes" id="UP000030747">
    <property type="component" value="Unassembled WGS sequence"/>
</dbReference>
<dbReference type="RefSeq" id="XP_013233697.1">
    <property type="nucleotide sequence ID" value="XM_013378243.1"/>
</dbReference>
<keyword evidence="6" id="KW-1185">Reference proteome</keyword>
<dbReference type="CDD" id="cd03759">
    <property type="entry name" value="proteasome_beta_type_3"/>
    <property type="match status" value="1"/>
</dbReference>
<reference evidence="5" key="2">
    <citation type="submission" date="2013-10" db="EMBL/GenBank/DDBJ databases">
        <authorList>
            <person name="Aslett M."/>
        </authorList>
    </citation>
    <scope>NUCLEOTIDE SEQUENCE [LARGE SCALE GENOMIC DNA]</scope>
    <source>
        <strain evidence="5">Houghton</strain>
    </source>
</reference>
<proteinExistence type="predicted"/>
<accession>U6KXT9</accession>
<dbReference type="GO" id="GO:0005737">
    <property type="term" value="C:cytoplasm"/>
    <property type="evidence" value="ECO:0007669"/>
    <property type="project" value="TreeGrafter"/>
</dbReference>
<evidence type="ECO:0000256" key="4">
    <source>
        <dbReference type="ARBA" id="ARBA00023242"/>
    </source>
</evidence>
<dbReference type="PROSITE" id="PS51476">
    <property type="entry name" value="PROTEASOME_BETA_2"/>
    <property type="match status" value="1"/>
</dbReference>
<evidence type="ECO:0000313" key="6">
    <source>
        <dbReference type="Proteomes" id="UP000030747"/>
    </source>
</evidence>
<dbReference type="GO" id="GO:0019774">
    <property type="term" value="C:proteasome core complex, beta-subunit complex"/>
    <property type="evidence" value="ECO:0007669"/>
    <property type="project" value="InterPro"/>
</dbReference>
<dbReference type="EMBL" id="HG675748">
    <property type="protein sequence ID" value="CDJ42947.1"/>
    <property type="molecule type" value="Genomic_DNA"/>
</dbReference>
<comment type="subcellular location">
    <subcellularLocation>
        <location evidence="1">Nucleus</location>
    </subcellularLocation>
</comment>
<evidence type="ECO:0000256" key="1">
    <source>
        <dbReference type="ARBA" id="ARBA00004123"/>
    </source>
</evidence>
<evidence type="ECO:0000256" key="3">
    <source>
        <dbReference type="ARBA" id="ARBA00022942"/>
    </source>
</evidence>
<reference evidence="5" key="1">
    <citation type="submission" date="2013-10" db="EMBL/GenBank/DDBJ databases">
        <title>Genomic analysis of the causative agents of coccidiosis in chickens.</title>
        <authorList>
            <person name="Reid A.J."/>
            <person name="Blake D."/>
            <person name="Billington K."/>
            <person name="Browne H."/>
            <person name="Dunn M."/>
            <person name="Hung S."/>
            <person name="Kawahara F."/>
            <person name="Miranda-Saavedra D."/>
            <person name="Mourier T."/>
            <person name="Nagra H."/>
            <person name="Otto T.D."/>
            <person name="Rawlings N."/>
            <person name="Sanchez A."/>
            <person name="Sanders M."/>
            <person name="Subramaniam C."/>
            <person name="Tay Y."/>
            <person name="Dear P."/>
            <person name="Doerig C."/>
            <person name="Gruber A."/>
            <person name="Parkinson J."/>
            <person name="Shirley M."/>
            <person name="Wan K.L."/>
            <person name="Berriman M."/>
            <person name="Tomley F."/>
            <person name="Pain A."/>
        </authorList>
    </citation>
    <scope>NUCLEOTIDE SEQUENCE [LARGE SCALE GENOMIC DNA]</scope>
    <source>
        <strain evidence="5">Houghton</strain>
    </source>
</reference>
<keyword evidence="4" id="KW-0539">Nucleus</keyword>
<dbReference type="OMA" id="CSEQLYG"/>
<dbReference type="SUPFAM" id="SSF56235">
    <property type="entry name" value="N-terminal nucleophile aminohydrolases (Ntn hydrolases)"/>
    <property type="match status" value="1"/>
</dbReference>
<dbReference type="GO" id="GO:0005634">
    <property type="term" value="C:nucleus"/>
    <property type="evidence" value="ECO:0007669"/>
    <property type="project" value="UniProtKB-SubCell"/>
</dbReference>
<dbReference type="VEuPathDB" id="ToxoDB:ETH2_1574500"/>
<name>U6KXT9_EIMTE</name>
<dbReference type="VEuPathDB" id="ToxoDB:ETH_00031210"/>
<dbReference type="InterPro" id="IPR023333">
    <property type="entry name" value="Proteasome_suB-type"/>
</dbReference>
<keyword evidence="2" id="KW-0963">Cytoplasm</keyword>
<dbReference type="AlphaFoldDB" id="U6KXT9"/>
<sequence length="205" mass="22729">MDEYNGSAVVAMAGDRCVGIAADRRLGINRFNTISNEFDKCFKVNQQCFVAFPGLATDVQTMHKELRFRCNLLLLREDLPWMTPSLVSSLISSMLYERRFAPFFVSPVVAGLEKDTHKPFLAGFDCIGAACKAEDFIANGTAKEQLAGICEAMWRPKMGEEELLETLSQCLLAGVDRDCVSGWGGVVHVVTPEKIITRLLKGRMD</sequence>
<dbReference type="Pfam" id="PF00227">
    <property type="entry name" value="Proteasome"/>
    <property type="match status" value="1"/>
</dbReference>
<dbReference type="PANTHER" id="PTHR32194:SF10">
    <property type="entry name" value="PROTEASOME SUBUNIT BETA TYPE-3"/>
    <property type="match status" value="1"/>
</dbReference>
<gene>
    <name evidence="5" type="ORF">ETH_00031210</name>
</gene>
<dbReference type="PANTHER" id="PTHR32194">
    <property type="entry name" value="METALLOPROTEASE TLDD"/>
    <property type="match status" value="1"/>
</dbReference>
<evidence type="ECO:0000256" key="2">
    <source>
        <dbReference type="ARBA" id="ARBA00022490"/>
    </source>
</evidence>
<dbReference type="GO" id="GO:0043161">
    <property type="term" value="P:proteasome-mediated ubiquitin-dependent protein catabolic process"/>
    <property type="evidence" value="ECO:0007669"/>
    <property type="project" value="InterPro"/>
</dbReference>
<dbReference type="OrthoDB" id="204949at2759"/>
<protein>
    <submittedName>
        <fullName evidence="5">Proteasome subunit beta type 3, putative</fullName>
    </submittedName>
</protein>
<organism evidence="5 6">
    <name type="scientific">Eimeria tenella</name>
    <name type="common">Coccidian parasite</name>
    <dbReference type="NCBI Taxonomy" id="5802"/>
    <lineage>
        <taxon>Eukaryota</taxon>
        <taxon>Sar</taxon>
        <taxon>Alveolata</taxon>
        <taxon>Apicomplexa</taxon>
        <taxon>Conoidasida</taxon>
        <taxon>Coccidia</taxon>
        <taxon>Eucoccidiorida</taxon>
        <taxon>Eimeriorina</taxon>
        <taxon>Eimeriidae</taxon>
        <taxon>Eimeria</taxon>
    </lineage>
</organism>
<dbReference type="Gene3D" id="3.60.20.10">
    <property type="entry name" value="Glutamine Phosphoribosylpyrophosphate, subunit 1, domain 1"/>
    <property type="match status" value="1"/>
</dbReference>
<keyword evidence="3 5" id="KW-0647">Proteasome</keyword>
<dbReference type="InterPro" id="IPR001353">
    <property type="entry name" value="Proteasome_sua/b"/>
</dbReference>
<dbReference type="GeneID" id="25255315"/>
<dbReference type="InterPro" id="IPR033811">
    <property type="entry name" value="Proteasome_beta_3"/>
</dbReference>